<proteinExistence type="predicted"/>
<keyword evidence="2" id="KW-1185">Reference proteome</keyword>
<dbReference type="OrthoDB" id="31949at10239"/>
<evidence type="ECO:0000313" key="1">
    <source>
        <dbReference type="EMBL" id="ALA13062.1"/>
    </source>
</evidence>
<dbReference type="KEGG" id="vg:26633273"/>
<gene>
    <name evidence="1" type="ORF">TSARBOMBA_223</name>
</gene>
<dbReference type="EMBL" id="KT224359">
    <property type="protein sequence ID" value="ALA13062.1"/>
    <property type="molecule type" value="Genomic_DNA"/>
</dbReference>
<organism evidence="1 2">
    <name type="scientific">Bacillus phage TsarBomba</name>
    <dbReference type="NCBI Taxonomy" id="1690456"/>
    <lineage>
        <taxon>Viruses</taxon>
        <taxon>Duplodnaviria</taxon>
        <taxon>Heunggongvirae</taxon>
        <taxon>Uroviricota</taxon>
        <taxon>Caudoviricetes</taxon>
        <taxon>Herelleviridae</taxon>
        <taxon>Bastillevirinae</taxon>
        <taxon>Tsarbombavirus</taxon>
        <taxon>Tsarbombavirus tsarbomba</taxon>
    </lineage>
</organism>
<name>A0A0K2D072_9CAUD</name>
<dbReference type="RefSeq" id="YP_009207038.1">
    <property type="nucleotide sequence ID" value="NC_028890.1"/>
</dbReference>
<accession>A0A0K2D072</accession>
<protein>
    <submittedName>
        <fullName evidence="1">Uncharacterized protein</fullName>
    </submittedName>
</protein>
<dbReference type="Proteomes" id="UP000204602">
    <property type="component" value="Segment"/>
</dbReference>
<sequence length="110" mass="13353">MGLLYKLKNWKMYRIWLHRTTSKKFHDFNRGSGFYLHRFGYSANTLWETEMRSGKTGIFQLVDYRFHSDPDDMVDYAWYQFLGYKGVKPVISCTFEEFMELYGETFKPKK</sequence>
<dbReference type="GeneID" id="26633273"/>
<evidence type="ECO:0000313" key="2">
    <source>
        <dbReference type="Proteomes" id="UP000204602"/>
    </source>
</evidence>
<reference evidence="1 2" key="1">
    <citation type="journal article" date="2015" name="Genome Announc.">
        <title>Complete Genome Sequence of Bacillus cereus Group Phage TsarBomba.</title>
        <authorList>
            <person name="Erill I."/>
            <person name="Caruso S.M."/>
        </authorList>
    </citation>
    <scope>NUCLEOTIDE SEQUENCE [LARGE SCALE GENOMIC DNA]</scope>
</reference>